<dbReference type="SUPFAM" id="SSF51338">
    <property type="entry name" value="Composite domain of metallo-dependent hydrolases"/>
    <property type="match status" value="1"/>
</dbReference>
<evidence type="ECO:0000313" key="3">
    <source>
        <dbReference type="Proteomes" id="UP000322917"/>
    </source>
</evidence>
<dbReference type="InterPro" id="IPR032466">
    <property type="entry name" value="Metal_Hydrolase"/>
</dbReference>
<dbReference type="OrthoDB" id="9797498at2"/>
<dbReference type="SUPFAM" id="SSF51556">
    <property type="entry name" value="Metallo-dependent hydrolases"/>
    <property type="match status" value="1"/>
</dbReference>
<evidence type="ECO:0000259" key="1">
    <source>
        <dbReference type="Pfam" id="PF01979"/>
    </source>
</evidence>
<dbReference type="PANTHER" id="PTHR43135">
    <property type="entry name" value="ALPHA-D-RIBOSE 1-METHYLPHOSPHONATE 5-TRIPHOSPHATE DIPHOSPHATASE"/>
    <property type="match status" value="1"/>
</dbReference>
<accession>A0A1M6DRX6</accession>
<dbReference type="Proteomes" id="UP000322917">
    <property type="component" value="Unassembled WGS sequence"/>
</dbReference>
<dbReference type="RefSeq" id="WP_149733821.1">
    <property type="nucleotide sequence ID" value="NZ_FQZD01000007.1"/>
</dbReference>
<dbReference type="Gene3D" id="3.30.110.90">
    <property type="entry name" value="Amidohydrolase"/>
    <property type="match status" value="1"/>
</dbReference>
<dbReference type="Pfam" id="PF01979">
    <property type="entry name" value="Amidohydro_1"/>
    <property type="match status" value="1"/>
</dbReference>
<dbReference type="InterPro" id="IPR011059">
    <property type="entry name" value="Metal-dep_hydrolase_composite"/>
</dbReference>
<organism evidence="2 3">
    <name type="scientific">Propionispora hippei DSM 15287</name>
    <dbReference type="NCBI Taxonomy" id="1123003"/>
    <lineage>
        <taxon>Bacteria</taxon>
        <taxon>Bacillati</taxon>
        <taxon>Bacillota</taxon>
        <taxon>Negativicutes</taxon>
        <taxon>Selenomonadales</taxon>
        <taxon>Sporomusaceae</taxon>
        <taxon>Propionispora</taxon>
    </lineage>
</organism>
<name>A0A1M6DRX6_9FIRM</name>
<gene>
    <name evidence="2" type="ORF">SAMN02745170_00981</name>
</gene>
<sequence>MPATAITNVRIFDGEKRKEPQTIVIENGVISHKTTGDTMIDGSGCTLLPGLIDSHVHLYGKVGHLEQAAAKGITTMLDMGVRDPAQIDRLRNRPGLPTILSAYNIGCAPESIAPKRMGYLNSAIIKDSEDAERFIKEQIAHGADYLKMILEEPGRNNGVAFPAEIGKAFVVAAHRNNKVVVAHAVTPGSFQDGVTFGVDVLTHMPFQAPLLRKTIEEMAARKIVCVPTLVMMQGILESMKQANPHIPFDIKTAQQSVAELHKAGVPIFAGTDSNIDDPLTLASVPYGAGLHAELYLLAEAGLTPTEVLRSATSAPATYFGLSDRGVIEVGKRADLLLVAGDPTMDITAISNIKGVWINGVEVSLWNLESSQ</sequence>
<keyword evidence="3" id="KW-1185">Reference proteome</keyword>
<dbReference type="EMBL" id="FQZD01000007">
    <property type="protein sequence ID" value="SHI75994.1"/>
    <property type="molecule type" value="Genomic_DNA"/>
</dbReference>
<dbReference type="PANTHER" id="PTHR43135:SF3">
    <property type="entry name" value="ALPHA-D-RIBOSE 1-METHYLPHOSPHONATE 5-TRIPHOSPHATE DIPHOSPHATASE"/>
    <property type="match status" value="1"/>
</dbReference>
<dbReference type="Gene3D" id="2.30.40.10">
    <property type="entry name" value="Urease, subunit C, domain 1"/>
    <property type="match status" value="1"/>
</dbReference>
<protein>
    <submittedName>
        <fullName evidence="2">Imidazolonepropionase</fullName>
    </submittedName>
</protein>
<dbReference type="Gene3D" id="1.20.58.520">
    <property type="entry name" value="Amidohydrolase"/>
    <property type="match status" value="1"/>
</dbReference>
<dbReference type="InterPro" id="IPR006680">
    <property type="entry name" value="Amidohydro-rel"/>
</dbReference>
<evidence type="ECO:0000313" key="2">
    <source>
        <dbReference type="EMBL" id="SHI75994.1"/>
    </source>
</evidence>
<dbReference type="Gene3D" id="3.40.50.10910">
    <property type="entry name" value="Amidohydrolase"/>
    <property type="match status" value="1"/>
</dbReference>
<reference evidence="2 3" key="1">
    <citation type="submission" date="2016-11" db="EMBL/GenBank/DDBJ databases">
        <authorList>
            <person name="Varghese N."/>
            <person name="Submissions S."/>
        </authorList>
    </citation>
    <scope>NUCLEOTIDE SEQUENCE [LARGE SCALE GENOMIC DNA]</scope>
    <source>
        <strain evidence="2 3">DSM 15287</strain>
    </source>
</reference>
<proteinExistence type="predicted"/>
<feature type="domain" description="Amidohydrolase-related" evidence="1">
    <location>
        <begin position="46"/>
        <end position="362"/>
    </location>
</feature>
<dbReference type="AlphaFoldDB" id="A0A1M6DRX6"/>
<dbReference type="InterPro" id="IPR051781">
    <property type="entry name" value="Metallo-dep_Hydrolase"/>
</dbReference>
<dbReference type="GO" id="GO:0016810">
    <property type="term" value="F:hydrolase activity, acting on carbon-nitrogen (but not peptide) bonds"/>
    <property type="evidence" value="ECO:0007669"/>
    <property type="project" value="InterPro"/>
</dbReference>